<evidence type="ECO:0000313" key="1">
    <source>
        <dbReference type="EMBL" id="GIY78418.1"/>
    </source>
</evidence>
<dbReference type="EMBL" id="BPLQ01014244">
    <property type="protein sequence ID" value="GIY78418.1"/>
    <property type="molecule type" value="Genomic_DNA"/>
</dbReference>
<protein>
    <recommendedName>
        <fullName evidence="3">CCT domain-containing protein</fullName>
    </recommendedName>
</protein>
<organism evidence="1 2">
    <name type="scientific">Caerostris darwini</name>
    <dbReference type="NCBI Taxonomy" id="1538125"/>
    <lineage>
        <taxon>Eukaryota</taxon>
        <taxon>Metazoa</taxon>
        <taxon>Ecdysozoa</taxon>
        <taxon>Arthropoda</taxon>
        <taxon>Chelicerata</taxon>
        <taxon>Arachnida</taxon>
        <taxon>Araneae</taxon>
        <taxon>Araneomorphae</taxon>
        <taxon>Entelegynae</taxon>
        <taxon>Araneoidea</taxon>
        <taxon>Araneidae</taxon>
        <taxon>Caerostris</taxon>
    </lineage>
</organism>
<proteinExistence type="predicted"/>
<accession>A0AAV4W867</accession>
<evidence type="ECO:0008006" key="3">
    <source>
        <dbReference type="Google" id="ProtNLM"/>
    </source>
</evidence>
<sequence length="153" mass="17756">MDNLIGYGLQNLNPFIPDTFPFINEHFQVDSENISCSDKSAAAKGIIDAQDDSNNTHLQSIKVNAKQKSPFIEQNMISYDNNGFQLPSNTSKSSTVLSVKKRAEIYEIDSEEEVTPRRKRFNMYPRKFEFAKKIRSKWQKFKRQSGIKYEKLH</sequence>
<dbReference type="Proteomes" id="UP001054837">
    <property type="component" value="Unassembled WGS sequence"/>
</dbReference>
<dbReference type="AlphaFoldDB" id="A0AAV4W867"/>
<evidence type="ECO:0000313" key="2">
    <source>
        <dbReference type="Proteomes" id="UP001054837"/>
    </source>
</evidence>
<comment type="caution">
    <text evidence="1">The sequence shown here is derived from an EMBL/GenBank/DDBJ whole genome shotgun (WGS) entry which is preliminary data.</text>
</comment>
<reference evidence="1 2" key="1">
    <citation type="submission" date="2021-06" db="EMBL/GenBank/DDBJ databases">
        <title>Caerostris darwini draft genome.</title>
        <authorList>
            <person name="Kono N."/>
            <person name="Arakawa K."/>
        </authorList>
    </citation>
    <scope>NUCLEOTIDE SEQUENCE [LARGE SCALE GENOMIC DNA]</scope>
</reference>
<gene>
    <name evidence="1" type="ORF">CDAR_271971</name>
</gene>
<keyword evidence="2" id="KW-1185">Reference proteome</keyword>
<name>A0AAV4W867_9ARAC</name>